<sequence length="52" mass="5603">MSILAHCYGAAAGAFHRSFSELSAQLLARVFSDDVILAKLGLWKSRLRGPLG</sequence>
<keyword evidence="2" id="KW-1185">Reference proteome</keyword>
<reference evidence="1 2" key="1">
    <citation type="submission" date="2019-02" db="EMBL/GenBank/DDBJ databases">
        <title>Deep-cultivation of Planctomycetes and their phenomic and genomic characterization uncovers novel biology.</title>
        <authorList>
            <person name="Wiegand S."/>
            <person name="Jogler M."/>
            <person name="Boedeker C."/>
            <person name="Pinto D."/>
            <person name="Vollmers J."/>
            <person name="Rivas-Marin E."/>
            <person name="Kohn T."/>
            <person name="Peeters S.H."/>
            <person name="Heuer A."/>
            <person name="Rast P."/>
            <person name="Oberbeckmann S."/>
            <person name="Bunk B."/>
            <person name="Jeske O."/>
            <person name="Meyerdierks A."/>
            <person name="Storesund J.E."/>
            <person name="Kallscheuer N."/>
            <person name="Luecker S."/>
            <person name="Lage O.M."/>
            <person name="Pohl T."/>
            <person name="Merkel B.J."/>
            <person name="Hornburger P."/>
            <person name="Mueller R.-W."/>
            <person name="Bruemmer F."/>
            <person name="Labrenz M."/>
            <person name="Spormann A.M."/>
            <person name="Op den Camp H."/>
            <person name="Overmann J."/>
            <person name="Amann R."/>
            <person name="Jetten M.S.M."/>
            <person name="Mascher T."/>
            <person name="Medema M.H."/>
            <person name="Devos D.P."/>
            <person name="Kaster A.-K."/>
            <person name="Ovreas L."/>
            <person name="Rohde M."/>
            <person name="Galperin M.Y."/>
            <person name="Jogler C."/>
        </authorList>
    </citation>
    <scope>NUCLEOTIDE SEQUENCE [LARGE SCALE GENOMIC DNA]</scope>
    <source>
        <strain evidence="1 2">Pan181</strain>
    </source>
</reference>
<name>A0A518AUD6_9BACT</name>
<dbReference type="EMBL" id="CP036278">
    <property type="protein sequence ID" value="QDU58339.1"/>
    <property type="molecule type" value="Genomic_DNA"/>
</dbReference>
<protein>
    <submittedName>
        <fullName evidence="1">Uncharacterized protein</fullName>
    </submittedName>
</protein>
<evidence type="ECO:0000313" key="1">
    <source>
        <dbReference type="EMBL" id="QDU58339.1"/>
    </source>
</evidence>
<organism evidence="1 2">
    <name type="scientific">Aeoliella mucimassa</name>
    <dbReference type="NCBI Taxonomy" id="2527972"/>
    <lineage>
        <taxon>Bacteria</taxon>
        <taxon>Pseudomonadati</taxon>
        <taxon>Planctomycetota</taxon>
        <taxon>Planctomycetia</taxon>
        <taxon>Pirellulales</taxon>
        <taxon>Lacipirellulaceae</taxon>
        <taxon>Aeoliella</taxon>
    </lineage>
</organism>
<accession>A0A518AUD6</accession>
<dbReference type="AlphaFoldDB" id="A0A518AUD6"/>
<evidence type="ECO:0000313" key="2">
    <source>
        <dbReference type="Proteomes" id="UP000315750"/>
    </source>
</evidence>
<dbReference type="KEGG" id="amuc:Pan181_45730"/>
<dbReference type="Proteomes" id="UP000315750">
    <property type="component" value="Chromosome"/>
</dbReference>
<gene>
    <name evidence="1" type="ORF">Pan181_45730</name>
</gene>
<proteinExistence type="predicted"/>